<proteinExistence type="predicted"/>
<dbReference type="EMBL" id="CAEY01000889">
    <property type="status" value="NOT_ANNOTATED_CDS"/>
    <property type="molecule type" value="Genomic_DNA"/>
</dbReference>
<dbReference type="AlphaFoldDB" id="T1L147"/>
<evidence type="ECO:0000313" key="1">
    <source>
        <dbReference type="EnsemblMetazoa" id="tetur31g00450.1"/>
    </source>
</evidence>
<name>T1L147_TETUR</name>
<reference evidence="1" key="2">
    <citation type="submission" date="2015-06" db="UniProtKB">
        <authorList>
            <consortium name="EnsemblMetazoa"/>
        </authorList>
    </citation>
    <scope>IDENTIFICATION</scope>
</reference>
<dbReference type="EnsemblMetazoa" id="tetur31g00450.1">
    <property type="protein sequence ID" value="tetur31g00450.1"/>
    <property type="gene ID" value="tetur31g00450"/>
</dbReference>
<dbReference type="HOGENOM" id="CLU_3261168_0_0_1"/>
<protein>
    <submittedName>
        <fullName evidence="1">Uncharacterized protein</fullName>
    </submittedName>
</protein>
<sequence length="42" mass="4815">MVESRSKETMFLNYFGPGPANLYADLKVYPSCFHVRMDGKTI</sequence>
<evidence type="ECO:0000313" key="2">
    <source>
        <dbReference type="Proteomes" id="UP000015104"/>
    </source>
</evidence>
<reference evidence="2" key="1">
    <citation type="submission" date="2011-08" db="EMBL/GenBank/DDBJ databases">
        <authorList>
            <person name="Rombauts S."/>
        </authorList>
    </citation>
    <scope>NUCLEOTIDE SEQUENCE</scope>
    <source>
        <strain evidence="2">London</strain>
    </source>
</reference>
<dbReference type="Proteomes" id="UP000015104">
    <property type="component" value="Unassembled WGS sequence"/>
</dbReference>
<organism evidence="1 2">
    <name type="scientific">Tetranychus urticae</name>
    <name type="common">Two-spotted spider mite</name>
    <dbReference type="NCBI Taxonomy" id="32264"/>
    <lineage>
        <taxon>Eukaryota</taxon>
        <taxon>Metazoa</taxon>
        <taxon>Ecdysozoa</taxon>
        <taxon>Arthropoda</taxon>
        <taxon>Chelicerata</taxon>
        <taxon>Arachnida</taxon>
        <taxon>Acari</taxon>
        <taxon>Acariformes</taxon>
        <taxon>Trombidiformes</taxon>
        <taxon>Prostigmata</taxon>
        <taxon>Eleutherengona</taxon>
        <taxon>Raphignathae</taxon>
        <taxon>Tetranychoidea</taxon>
        <taxon>Tetranychidae</taxon>
        <taxon>Tetranychus</taxon>
    </lineage>
</organism>
<keyword evidence="2" id="KW-1185">Reference proteome</keyword>
<accession>T1L147</accession>